<keyword evidence="2" id="KW-1185">Reference proteome</keyword>
<evidence type="ECO:0000313" key="2">
    <source>
        <dbReference type="Proteomes" id="UP000278746"/>
    </source>
</evidence>
<dbReference type="Proteomes" id="UP000278746">
    <property type="component" value="Unassembled WGS sequence"/>
</dbReference>
<organism evidence="1 2">
    <name type="scientific">Alteribacter keqinensis</name>
    <dbReference type="NCBI Taxonomy" id="2483800"/>
    <lineage>
        <taxon>Bacteria</taxon>
        <taxon>Bacillati</taxon>
        <taxon>Bacillota</taxon>
        <taxon>Bacilli</taxon>
        <taxon>Bacillales</taxon>
        <taxon>Bacillaceae</taxon>
        <taxon>Alteribacter</taxon>
    </lineage>
</organism>
<gene>
    <name evidence="1" type="ORF">EBO34_01005</name>
</gene>
<reference evidence="1 2" key="1">
    <citation type="submission" date="2018-10" db="EMBL/GenBank/DDBJ databases">
        <title>Bacillus Keqinensis sp. nov., a moderately halophilic bacterium isolated from a saline-alkaline lake.</title>
        <authorList>
            <person name="Wang H."/>
        </authorList>
    </citation>
    <scope>NUCLEOTIDE SEQUENCE [LARGE SCALE GENOMIC DNA]</scope>
    <source>
        <strain evidence="1 2">KQ-3</strain>
    </source>
</reference>
<protein>
    <submittedName>
        <fullName evidence="1">Uncharacterized protein</fullName>
    </submittedName>
</protein>
<dbReference type="AlphaFoldDB" id="A0A3M7TTG3"/>
<comment type="caution">
    <text evidence="1">The sequence shown here is derived from an EMBL/GenBank/DDBJ whole genome shotgun (WGS) entry which is preliminary data.</text>
</comment>
<proteinExistence type="predicted"/>
<dbReference type="EMBL" id="RHIB01000001">
    <property type="protein sequence ID" value="RNA68579.1"/>
    <property type="molecule type" value="Genomic_DNA"/>
</dbReference>
<name>A0A3M7TTG3_9BACI</name>
<accession>A0A3M7TTG3</accession>
<sequence length="86" mass="9543">MEKLSQENRPETAGFFVEKPAVASFLEVCYSAPNVKDCTFIIKNSSLNVGNWISSFIKLDPPAISRFISNASTPSIHSLSYNLELM</sequence>
<evidence type="ECO:0000313" key="1">
    <source>
        <dbReference type="EMBL" id="RNA68579.1"/>
    </source>
</evidence>